<reference evidence="9" key="1">
    <citation type="submission" date="2014-01" db="EMBL/GenBank/DDBJ databases">
        <title>The Genome Sequence of Anopheles farauti FAR1 (V2).</title>
        <authorList>
            <consortium name="The Broad Institute Genomics Platform"/>
            <person name="Neafsey D.E."/>
            <person name="Besansky N."/>
            <person name="Howell P."/>
            <person name="Walton C."/>
            <person name="Young S.K."/>
            <person name="Zeng Q."/>
            <person name="Gargeya S."/>
            <person name="Fitzgerald M."/>
            <person name="Haas B."/>
            <person name="Abouelleil A."/>
            <person name="Allen A.W."/>
            <person name="Alvarado L."/>
            <person name="Arachchi H.M."/>
            <person name="Berlin A.M."/>
            <person name="Chapman S.B."/>
            <person name="Gainer-Dewar J."/>
            <person name="Goldberg J."/>
            <person name="Griggs A."/>
            <person name="Gujja S."/>
            <person name="Hansen M."/>
            <person name="Howarth C."/>
            <person name="Imamovic A."/>
            <person name="Ireland A."/>
            <person name="Larimer J."/>
            <person name="McCowan C."/>
            <person name="Murphy C."/>
            <person name="Pearson M."/>
            <person name="Poon T.W."/>
            <person name="Priest M."/>
            <person name="Roberts A."/>
            <person name="Saif S."/>
            <person name="Shea T."/>
            <person name="Sisk P."/>
            <person name="Sykes S."/>
            <person name="Wortman J."/>
            <person name="Nusbaum C."/>
            <person name="Birren B."/>
        </authorList>
    </citation>
    <scope>NUCLEOTIDE SEQUENCE [LARGE SCALE GENOMIC DNA]</scope>
    <source>
        <strain evidence="9">FAR1</strain>
    </source>
</reference>
<dbReference type="EnsemblMetazoa" id="AFAF011939-RA">
    <property type="protein sequence ID" value="AFAF011939-PA"/>
    <property type="gene ID" value="AFAF011939"/>
</dbReference>
<dbReference type="InterPro" id="IPR011701">
    <property type="entry name" value="MFS"/>
</dbReference>
<proteinExistence type="inferred from homology"/>
<dbReference type="GO" id="GO:0008506">
    <property type="term" value="F:sucrose:proton symporter activity"/>
    <property type="evidence" value="ECO:0007669"/>
    <property type="project" value="TreeGrafter"/>
</dbReference>
<evidence type="ECO:0000256" key="1">
    <source>
        <dbReference type="ARBA" id="ARBA00004141"/>
    </source>
</evidence>
<feature type="transmembrane region" description="Helical" evidence="7">
    <location>
        <begin position="89"/>
        <end position="116"/>
    </location>
</feature>
<evidence type="ECO:0000256" key="2">
    <source>
        <dbReference type="ARBA" id="ARBA00022448"/>
    </source>
</evidence>
<feature type="transmembrane region" description="Helical" evidence="7">
    <location>
        <begin position="180"/>
        <end position="204"/>
    </location>
</feature>
<evidence type="ECO:0000313" key="8">
    <source>
        <dbReference type="EnsemblMetazoa" id="AFAF011939-PA"/>
    </source>
</evidence>
<feature type="transmembrane region" description="Helical" evidence="7">
    <location>
        <begin position="348"/>
        <end position="368"/>
    </location>
</feature>
<feature type="transmembrane region" description="Helical" evidence="7">
    <location>
        <begin position="452"/>
        <end position="475"/>
    </location>
</feature>
<feature type="transmembrane region" description="Helical" evidence="7">
    <location>
        <begin position="396"/>
        <end position="417"/>
    </location>
</feature>
<feature type="transmembrane region" description="Helical" evidence="7">
    <location>
        <begin position="504"/>
        <end position="526"/>
    </location>
</feature>
<keyword evidence="9" id="KW-1185">Reference proteome</keyword>
<feature type="transmembrane region" description="Helical" evidence="7">
    <location>
        <begin position="429"/>
        <end position="446"/>
    </location>
</feature>
<dbReference type="AlphaFoldDB" id="A0A182QK88"/>
<dbReference type="Gene3D" id="1.20.1250.20">
    <property type="entry name" value="MFS general substrate transporter like domains"/>
    <property type="match status" value="1"/>
</dbReference>
<dbReference type="FunFam" id="1.20.1250.20:FF:000321">
    <property type="entry name" value="Solute carrier family 45 member 2"/>
    <property type="match status" value="1"/>
</dbReference>
<comment type="subcellular location">
    <subcellularLocation>
        <location evidence="1">Membrane</location>
        <topology evidence="1">Multi-pass membrane protein</topology>
    </subcellularLocation>
</comment>
<evidence type="ECO:0000313" key="9">
    <source>
        <dbReference type="Proteomes" id="UP000075886"/>
    </source>
</evidence>
<comment type="similarity">
    <text evidence="6">Belongs to the glycoside-pentoside-hexuronide (GPH) cation symporter transporter (TC 2.A.2) family.</text>
</comment>
<evidence type="ECO:0000256" key="6">
    <source>
        <dbReference type="ARBA" id="ARBA00038193"/>
    </source>
</evidence>
<name>A0A182QK88_9DIPT</name>
<evidence type="ECO:0000256" key="5">
    <source>
        <dbReference type="ARBA" id="ARBA00023136"/>
    </source>
</evidence>
<dbReference type="VEuPathDB" id="VectorBase:AFAF011939"/>
<keyword evidence="2" id="KW-0813">Transport</keyword>
<sequence>MCLTDAGEPRACDPLPISIRVISTIPELNGDKTVQGSSMYGTYQQEDRLTEDDILQGMLERRQRFAKLDHSRGYQHSFRKKSKWELVRLSLLIVGIECTYATETALVAPILLGIGLPHTVMTMIWATPSLAGLLFAPVIASISDRLRSRWGRRRPVLLALGISILTGMLVIPNGRAVGELLGLTTIGSIATITTIGLIMCDFSAETSNGLCRTYAMEVCTIRDQTRVLSIMVLTGGIGATMGALFGAIDWNAIGIGQYLGGNDASVFTANWIVMFVGLLVTLTSFSEIPLPVQESEPMLRPVTQKMLLEEVKRLRGDAEQTEHDDVPEAVGYKQFVLNVVRMPRSMKILCLTQLLSHMSYLTYCLYYTDFVGSTVFEGDVRAQVGSPAANRYDAGIRFACLGMALCSTTSSIYSVFIERLIVRFGARPVYVGGLLAHCFGMLAMGLFPYKLVVFSCCALTGVMYATIYSIPFLLISHYHSKNCFVEVDGQHVESIERRGFGVDVSMMSSMLCFAQLVVSLSMGAVVDAVGSAIIITFISSAFMLCAACSAMTIIYMGL</sequence>
<dbReference type="SUPFAM" id="SSF103473">
    <property type="entry name" value="MFS general substrate transporter"/>
    <property type="match status" value="1"/>
</dbReference>
<protein>
    <recommendedName>
        <fullName evidence="10">Major facilitator superfamily (MFS) profile domain-containing protein</fullName>
    </recommendedName>
</protein>
<feature type="transmembrane region" description="Helical" evidence="7">
    <location>
        <begin position="155"/>
        <end position="174"/>
    </location>
</feature>
<keyword evidence="3 7" id="KW-0812">Transmembrane</keyword>
<feature type="transmembrane region" description="Helical" evidence="7">
    <location>
        <begin position="532"/>
        <end position="556"/>
    </location>
</feature>
<feature type="transmembrane region" description="Helical" evidence="7">
    <location>
        <begin position="268"/>
        <end position="290"/>
    </location>
</feature>
<dbReference type="PANTHER" id="PTHR19432:SF35">
    <property type="entry name" value="SOLUTE CARRIER FAMILY 45 MEMBER 3 ISOFORM X1"/>
    <property type="match status" value="1"/>
</dbReference>
<reference evidence="8" key="2">
    <citation type="submission" date="2020-05" db="UniProtKB">
        <authorList>
            <consortium name="EnsemblMetazoa"/>
        </authorList>
    </citation>
    <scope>IDENTIFICATION</scope>
    <source>
        <strain evidence="8">FAR1</strain>
    </source>
</reference>
<evidence type="ECO:0000256" key="4">
    <source>
        <dbReference type="ARBA" id="ARBA00022989"/>
    </source>
</evidence>
<dbReference type="GO" id="GO:0016020">
    <property type="term" value="C:membrane"/>
    <property type="evidence" value="ECO:0007669"/>
    <property type="project" value="UniProtKB-SubCell"/>
</dbReference>
<feature type="transmembrane region" description="Helical" evidence="7">
    <location>
        <begin position="122"/>
        <end position="143"/>
    </location>
</feature>
<accession>A0A182QK88</accession>
<feature type="transmembrane region" description="Helical" evidence="7">
    <location>
        <begin position="225"/>
        <end position="248"/>
    </location>
</feature>
<keyword evidence="4 7" id="KW-1133">Transmembrane helix</keyword>
<evidence type="ECO:0000256" key="7">
    <source>
        <dbReference type="SAM" id="Phobius"/>
    </source>
</evidence>
<keyword evidence="5 7" id="KW-0472">Membrane</keyword>
<evidence type="ECO:0008006" key="10">
    <source>
        <dbReference type="Google" id="ProtNLM"/>
    </source>
</evidence>
<dbReference type="InterPro" id="IPR036259">
    <property type="entry name" value="MFS_trans_sf"/>
</dbReference>
<evidence type="ECO:0000256" key="3">
    <source>
        <dbReference type="ARBA" id="ARBA00022692"/>
    </source>
</evidence>
<dbReference type="PANTHER" id="PTHR19432">
    <property type="entry name" value="SUGAR TRANSPORTER"/>
    <property type="match status" value="1"/>
</dbReference>
<dbReference type="Proteomes" id="UP000075886">
    <property type="component" value="Unassembled WGS sequence"/>
</dbReference>
<dbReference type="Pfam" id="PF07690">
    <property type="entry name" value="MFS_1"/>
    <property type="match status" value="1"/>
</dbReference>
<organism evidence="8 9">
    <name type="scientific">Anopheles farauti</name>
    <dbReference type="NCBI Taxonomy" id="69004"/>
    <lineage>
        <taxon>Eukaryota</taxon>
        <taxon>Metazoa</taxon>
        <taxon>Ecdysozoa</taxon>
        <taxon>Arthropoda</taxon>
        <taxon>Hexapoda</taxon>
        <taxon>Insecta</taxon>
        <taxon>Pterygota</taxon>
        <taxon>Neoptera</taxon>
        <taxon>Endopterygota</taxon>
        <taxon>Diptera</taxon>
        <taxon>Nematocera</taxon>
        <taxon>Culicoidea</taxon>
        <taxon>Culicidae</taxon>
        <taxon>Anophelinae</taxon>
        <taxon>Anopheles</taxon>
    </lineage>
</organism>
<dbReference type="EMBL" id="AXCN02001124">
    <property type="status" value="NOT_ANNOTATED_CDS"/>
    <property type="molecule type" value="Genomic_DNA"/>
</dbReference>